<evidence type="ECO:0008006" key="3">
    <source>
        <dbReference type="Google" id="ProtNLM"/>
    </source>
</evidence>
<protein>
    <recommendedName>
        <fullName evidence="3">ARM repeat superfamily protein</fullName>
    </recommendedName>
</protein>
<dbReference type="Proteomes" id="UP001279734">
    <property type="component" value="Unassembled WGS sequence"/>
</dbReference>
<name>A0AAD3SCH5_NEPGR</name>
<dbReference type="AlphaFoldDB" id="A0AAD3SCH5"/>
<sequence length="974" mass="107774">MVHSYPGCRRIRDDNEPIFKEWFNHRFKGEASGFIKDPLFEYFTSLTYCMQWKHFPDGFELPTRLSVAAADCILAITEALTKIQLGTGMTSERVRASRPNESNKPVSILGERQGEPENVSNNIEMGLLLWEHLGEIIILVQKLHCWSGKSRPLHAKGVWGVLKWLQGIKTLYGRFSDEAGFNPLKTGVLLLSSCWKHYSMLLRLEHREFLRHCNKLVDQYISGMQLCPDGGAKESVEHKDISIETRKFFLNCLALLLGRLDSKKLATIIAEDGVRISDALLSQFHCADEDVTDVVVCIFKLAIFKMTDGGVGNPTEMEAVLPSFLQMLDECDDAARAAVVLIAEYCSTSKDSWCLQEVLKRFASGNVAQRRNAIDIISEFICISSDPAKGLSISFLQDIANHLLDCLTDDDSVIRTQAGNLLPLIDPSLVLPALVRLISSSNDSTNTAATNAFVGVLRNHNQSFEVISLLLDCLSSFSQSQDHCKASGGIMKGAPKLDTDQVLRLVPDWSKTVQDWTPLIGPLIDKMLLESTNATLIKFLSYISEHLADAADLVLGRVLLQAKAQKDIDGSALSRMDGKSHVNSDLVSSPQMLFDRLCPLLILRLLPLRVFNDLHSAIMYGQLLDQDITQGYEFIDIGNYECIAAFLFNRTFCQFEFDDVRKLAAELCGRIHPQVLFPVAFTQLECAAEIKDTLKIKACLFSICSSLTIRGRDSVSHPFTAKIQRVLKRILLWPSVDGDEVSKAQHGCIDCLALMICAELQVLKSLQESAFEQSPITTEAYAALTPQTAGDSTSGSSVLSFVIDRLTNGKLETELPSEVSKNSASRMTTSFRLCMANVLISACQKISESGKETFVQKTLPHLIQSIKVMEDAEIRAAGIQVLFSSVYHLKLANLPYASALLKLSLKSIRGESVEERVAGAKLMASLMASEDVVVESISEGLLEARSVLSRASTSDPSLELRRLCHTLLACLTSR</sequence>
<reference evidence="1" key="1">
    <citation type="submission" date="2023-05" db="EMBL/GenBank/DDBJ databases">
        <title>Nepenthes gracilis genome sequencing.</title>
        <authorList>
            <person name="Fukushima K."/>
        </authorList>
    </citation>
    <scope>NUCLEOTIDE SEQUENCE</scope>
    <source>
        <strain evidence="1">SING2019-196</strain>
    </source>
</reference>
<proteinExistence type="predicted"/>
<keyword evidence="2" id="KW-1185">Reference proteome</keyword>
<evidence type="ECO:0000313" key="2">
    <source>
        <dbReference type="Proteomes" id="UP001279734"/>
    </source>
</evidence>
<comment type="caution">
    <text evidence="1">The sequence shown here is derived from an EMBL/GenBank/DDBJ whole genome shotgun (WGS) entry which is preliminary data.</text>
</comment>
<dbReference type="InterPro" id="IPR016024">
    <property type="entry name" value="ARM-type_fold"/>
</dbReference>
<dbReference type="Gene3D" id="1.25.10.10">
    <property type="entry name" value="Leucine-rich Repeat Variant"/>
    <property type="match status" value="1"/>
</dbReference>
<gene>
    <name evidence="1" type="ORF">Nepgr_010019</name>
</gene>
<accession>A0AAD3SCH5</accession>
<dbReference type="SUPFAM" id="SSF48371">
    <property type="entry name" value="ARM repeat"/>
    <property type="match status" value="1"/>
</dbReference>
<organism evidence="1 2">
    <name type="scientific">Nepenthes gracilis</name>
    <name type="common">Slender pitcher plant</name>
    <dbReference type="NCBI Taxonomy" id="150966"/>
    <lineage>
        <taxon>Eukaryota</taxon>
        <taxon>Viridiplantae</taxon>
        <taxon>Streptophyta</taxon>
        <taxon>Embryophyta</taxon>
        <taxon>Tracheophyta</taxon>
        <taxon>Spermatophyta</taxon>
        <taxon>Magnoliopsida</taxon>
        <taxon>eudicotyledons</taxon>
        <taxon>Gunneridae</taxon>
        <taxon>Pentapetalae</taxon>
        <taxon>Caryophyllales</taxon>
        <taxon>Nepenthaceae</taxon>
        <taxon>Nepenthes</taxon>
    </lineage>
</organism>
<dbReference type="InterPro" id="IPR011989">
    <property type="entry name" value="ARM-like"/>
</dbReference>
<dbReference type="PANTHER" id="PTHR37743:SF1">
    <property type="entry name" value="ARM REPEAT SUPERFAMILY PROTEIN"/>
    <property type="match status" value="1"/>
</dbReference>
<dbReference type="EMBL" id="BSYO01000008">
    <property type="protein sequence ID" value="GMH08179.1"/>
    <property type="molecule type" value="Genomic_DNA"/>
</dbReference>
<evidence type="ECO:0000313" key="1">
    <source>
        <dbReference type="EMBL" id="GMH08179.1"/>
    </source>
</evidence>
<dbReference type="PANTHER" id="PTHR37743">
    <property type="entry name" value="ARM REPEAT SUPERFAMILY PROTEIN"/>
    <property type="match status" value="1"/>
</dbReference>